<dbReference type="InterPro" id="IPR007322">
    <property type="entry name" value="RNA_pol_bunyavir"/>
</dbReference>
<comment type="similarity">
    <text evidence="9">Belongs to the Bunyavirales RNA polymerase family.</text>
</comment>
<evidence type="ECO:0000256" key="5">
    <source>
        <dbReference type="ARBA" id="ARBA00022842"/>
    </source>
</evidence>
<dbReference type="InterPro" id="IPR029124">
    <property type="entry name" value="L_protein_N"/>
</dbReference>
<keyword evidence="3" id="KW-0808">Transferase</keyword>
<dbReference type="GO" id="GO:0039694">
    <property type="term" value="P:viral RNA genome replication"/>
    <property type="evidence" value="ECO:0007669"/>
    <property type="project" value="InterPro"/>
</dbReference>
<keyword evidence="12" id="KW-0548">Nucleotidyltransferase</keyword>
<dbReference type="GO" id="GO:0016787">
    <property type="term" value="F:hydrolase activity"/>
    <property type="evidence" value="ECO:0007669"/>
    <property type="project" value="UniProtKB-KW"/>
</dbReference>
<name>A0A7T8G236_9VIRU</name>
<evidence type="ECO:0000256" key="7">
    <source>
        <dbReference type="ARBA" id="ARBA00030436"/>
    </source>
</evidence>
<organism evidence="12">
    <name type="scientific">Soybean thrips bunya-like virus 1</name>
    <dbReference type="NCBI Taxonomy" id="2802228"/>
    <lineage>
        <taxon>Viruses</taxon>
        <taxon>Riboviria</taxon>
        <taxon>Orthornavirae</taxon>
        <taxon>Negarnaviricota</taxon>
        <taxon>Polyploviricotina</taxon>
        <taxon>Ellioviricetes</taxon>
        <taxon>Bunyavirales</taxon>
    </lineage>
</organism>
<keyword evidence="5" id="KW-0460">Magnesium</keyword>
<evidence type="ECO:0000256" key="4">
    <source>
        <dbReference type="ARBA" id="ARBA00022801"/>
    </source>
</evidence>
<sequence length="2979" mass="342395">MTEQDIALHRDQLEKMTEELDFLKTTNSSERLEYAARLMSSMEMVRHDLFGMMLLSKHGLIFSKEEEIGVRLQELYEGNQEMLDLIRTRNMHNEGSSPFSKLTPDYMGLHNENLYILDFAVSVNPRKVIEEKLKKYGPMRNYIDCNVEIYVADIANSQVVRGISGYHEPLLNDYLIDYDFELVEGTRRAVLEFRSTLTNSEKNSLDSLMSRLEGFESDPDKEFSFALNESEYKNFLEGRSGTTMMEVEKRLGRDWKTEIDLLIESTSLDSKDEDRKDLDEISTFEEKLDSFDLKMPKKPSYEILTKAYCEMERKSASHFDMMAKSKPLTTFSMAERSFKYSTSEQQANYQTLKAFSDLIQGIRLPTGDEAWGFLQSLKALFIFNKMDHKDFEVMTEIEGTFFENGSIGIKQESRDKVVKELKEKRRLRAERSNGNSEFDHADDFLEIHESYIDYLDKKNKKRDFNLDESGRMSFKSNGSVNMTGFKQTMKPFLDHLKVGLNDSKRDKRLGDEKVKSLPFWINSEVESSTLALFEREKDMARFFVRRGRIILREKDKAIEEILANPKDNVRDDKGNKIEMRQKRKKKKNKDYRQQLEKENNIWSRILDEYLSGETEDDCLTRIIDRMATRLTATLYRKYQVDERSEVGKQSDEDLLILHAFRETGSFRSLKELSSSQDCKAIINSGLCALMTGMLDYCREVETLAESITFLTRSAVKTMSIGMGLNSNQLVIVFPTDSVLSSGVQVPFISLSKVPYNELTKEFVEGSFVPDGDHQFLLYGDKEVLIVSKGKRLDMIRLNKLASMKEHFLSAFLSLQMIREKDGSADQVSISSLMRTFLMTYNISIGTSSLLDNIHWLVDAAMADYSFCDEYVEDKLMVACRNDFQMWLYGRTKNLLKTLNQRTSRMCFRGMTVDQGGYVDTTFSEQTNSSFPSILDEDWDFNQLFSLISECQVAYFSCPKALHEKTHNLISIHKTPIDIQRDIEEFLSNNENDERGSLRVSSKPGGRYQFDPNYIIKISDNINKNMHRTVSSLRDSIRKREQVDANPLHIKTMTSTRSVLINKDETTGADDNSSLKSRRISNINSMPLFDADDNLIIGHGIKIGRKTLSAIVSESALSSKRAREDKIDAKKMRRLISSKLKSAIVEEGKKLRVEDNLLIDLALRHGGDLDSAKINLKTGKVKTFRTEGDESDEKVPLRMDPFNSANYISSVVLTETLNDALYGEVEEYGKVTMGMKAKKSVLDDNLKFVFANRPKGQRTQADREIYILTKPFKDAMYIAEHIYKAVSSCIAAECISTPGDFKTLEIQRQAREMLTAQMRLTDKGKKSVLLHFNIDMTKWAPKDVLLKYSYMYASSCFLTKGEKRYLICLILKAMEKKMHVADQVLRSMEKSRLKGKQFDESKSIFHSCIKDADNGIWANLVDIQDTWLMGQWNYPSSIMHAGAMLEVKQSLERLYGQGRVFSQLNVHSDDNQCSFLIETDQEEQAVMSEIWKRMEYYTRLGCMEISRKKTNISKTIKQLVSQYNIGGVQKSLDVKQLMSSVSGLPWTSPNDDYSSIVSKLCSALCQGSLPDFVRPLMVSQFKHVGRVYGVVRKGVNLVAEQLEIPEHLLPMCLGGGYNVRMDLLALGGSKMIDKFTLYKLLKDHCQASSTNKPRKTPSNKEAMKALKLFLVCDTLSQETVIDVEDQMTHGINIFKPIRFQAKKNTWKDPFQKCYEDGIELEKLNEEFKKERPSMHIAKPRDALDCIRFYSVLYTNPSFRAALTSQNSNTLKLSKVCNRARGNYRFVSEASFQLYKLEHLFDTGKRVTLNGVDLANVLSRALDSLIDLDLTTLEYLWSKYIASDPELTSYLKVDESVVPIGSGLRPNPVAIRKPTFQSFFTIVNPISDILMYFFDETNYAKDGRKLRFPASLISDFENVATAFPAIIPVLEKLITEEPEKYKNYIKAKASLRDILKMELSRKNLDLQNSVFKNRQLMLRVLSDCGITLEECDSNEARERKLNALTNELRDLESQHEENLKKLNSLSCKKGGHVERLAKENLKRIDREKKRARYNIEQLSVTQALQEMRERNFERNLLELNLDVNLSYTSKVAILSNTNWIDNYISYLPQRLADMARQLNPGQKRVIFSAKENERDPADVLVSLKTLFSCRDGLCVKYLRSGMTYSKEISDKLMGRDKKSVEITRQACSSFYNLTLVLLRLGTSRKLLKKMICEAEYNGMTLNQVILNFSSLEHWRRKRLIYVCALLYNFKEYKEVFESTRDSKESWHIKQGTAEEKKNGKFGVTVLFPGSLFTLNGTGGKITKGRFRVLKSTTPSILLRQLLEFCKCLYPNRGSDSFPSLTEHVNIVKTHASGKFLYYNPIKGSLSFHPIEGYYRLEGMTFEVVQQINFPEITGVKISQGLTKVEFKRDETNEWELTANEGIMDTDMKKLKVNEKVFANNGLSLQRILSSGLWVTLVSRDMNKHTFADVCKCIVQRGRLLSEIQDANAYIASVVIHGDDDRLLFKAFKGGEEMMNKVAQLLKTGAQGDFKEAGGTLYAFYKIEQERKSRIRRIQEGEHSEPREFTLQDLNEMMQRRITGERKVLPSVKQFLGNTEDSYTLDLTGKDCSNLKTCLLVDKMEVSLKTLLWESKVKVLSAEEMVMINQTVKHAMYTNELLFENVSIRIRAPSDPQLGNEQRKIANIYRNAEGDPIPHGVFERLYSLVHPLIFYEWKNLQLKDLSRCFDKFSIHKANMKDNLKTFSDPELALALSYLTHFTDRNYKKLKSEFLETEDDINVEIERDIRGEGQDAAEGPDDLKRLEDYKWRNRERGYAVTCAKVMSKRLRRDYSRKEHKLSEIDIQQILMSKLLEGGPMETYTSESESETELRPSYSQIATTAPRALKIKTLEVTNRPREVGRSVNEGQEEATTLTMRIPKSRRVPLISSNQTSRTLEDERTALRVQEDLAAMENQRQEGTISLVERTRNITSSIIGFVMESLRED</sequence>
<evidence type="ECO:0000256" key="6">
    <source>
        <dbReference type="ARBA" id="ARBA00030285"/>
    </source>
</evidence>
<dbReference type="EMBL" id="MT224143">
    <property type="protein sequence ID" value="QQP18740.1"/>
    <property type="molecule type" value="Viral_cRNA"/>
</dbReference>
<dbReference type="InterPro" id="IPR007099">
    <property type="entry name" value="RNA-dir_pol_NSvirus"/>
</dbReference>
<evidence type="ECO:0000256" key="8">
    <source>
        <dbReference type="ARBA" id="ARBA00031012"/>
    </source>
</evidence>
<protein>
    <recommendedName>
        <fullName evidence="2">RNA-directed RNA polymerase L</fullName>
        <ecNumber evidence="1">2.7.7.48</ecNumber>
    </recommendedName>
    <alternativeName>
        <fullName evidence="6">Large structural protein</fullName>
    </alternativeName>
    <alternativeName>
        <fullName evidence="8">Replicase</fullName>
    </alternativeName>
    <alternativeName>
        <fullName evidence="7">Transcriptase</fullName>
    </alternativeName>
</protein>
<dbReference type="EC" id="2.7.7.48" evidence="1"/>
<dbReference type="GO" id="GO:0003968">
    <property type="term" value="F:RNA-directed RNA polymerase activity"/>
    <property type="evidence" value="ECO:0007669"/>
    <property type="project" value="UniProtKB-KW"/>
</dbReference>
<feature type="coiled-coil region" evidence="10">
    <location>
        <begin position="1992"/>
        <end position="2059"/>
    </location>
</feature>
<evidence type="ECO:0000256" key="2">
    <source>
        <dbReference type="ARBA" id="ARBA00018602"/>
    </source>
</evidence>
<dbReference type="PROSITE" id="PS50525">
    <property type="entry name" value="RDRP_SSRNA_NEG_SEG"/>
    <property type="match status" value="1"/>
</dbReference>
<evidence type="ECO:0000256" key="9">
    <source>
        <dbReference type="ARBA" id="ARBA00034123"/>
    </source>
</evidence>
<feature type="domain" description="RdRp catalytic" evidence="11">
    <location>
        <begin position="1315"/>
        <end position="1510"/>
    </location>
</feature>
<proteinExistence type="inferred from homology"/>
<evidence type="ECO:0000256" key="3">
    <source>
        <dbReference type="ARBA" id="ARBA00022679"/>
    </source>
</evidence>
<dbReference type="GO" id="GO:0006351">
    <property type="term" value="P:DNA-templated transcription"/>
    <property type="evidence" value="ECO:0007669"/>
    <property type="project" value="InterPro"/>
</dbReference>
<reference evidence="12" key="1">
    <citation type="journal article" date="2020" name="Viruses">
        <title>Soybean Thrips (Thysanoptera: Thripidae) Harbor Highly Diverse Populations of Arthropod, Fungal and Plant Viruses.</title>
        <authorList>
            <person name="Thekke-Veetil T."/>
            <person name="Lagos-Kutz D."/>
            <person name="McCoppin N.K."/>
            <person name="Hartman G.L."/>
            <person name="Ju H.K."/>
            <person name="Lim H.S."/>
            <person name="Domier L.L."/>
        </authorList>
    </citation>
    <scope>NUCLEOTIDE SEQUENCE</scope>
    <source>
        <strain evidence="12">STN1</strain>
    </source>
</reference>
<dbReference type="Pfam" id="PF15518">
    <property type="entry name" value="L_protein_N"/>
    <property type="match status" value="1"/>
</dbReference>
<keyword evidence="12" id="KW-0696">RNA-directed RNA polymerase</keyword>
<evidence type="ECO:0000313" key="12">
    <source>
        <dbReference type="EMBL" id="QQP18740.1"/>
    </source>
</evidence>
<keyword evidence="4" id="KW-0378">Hydrolase</keyword>
<evidence type="ECO:0000259" key="11">
    <source>
        <dbReference type="PROSITE" id="PS50525"/>
    </source>
</evidence>
<evidence type="ECO:0000256" key="10">
    <source>
        <dbReference type="SAM" id="Coils"/>
    </source>
</evidence>
<keyword evidence="10" id="KW-0175">Coiled coil</keyword>
<evidence type="ECO:0000256" key="1">
    <source>
        <dbReference type="ARBA" id="ARBA00012494"/>
    </source>
</evidence>
<dbReference type="Pfam" id="PF04196">
    <property type="entry name" value="Bunya_RdRp"/>
    <property type="match status" value="1"/>
</dbReference>
<dbReference type="Gene3D" id="3.40.91.60">
    <property type="match status" value="1"/>
</dbReference>
<accession>A0A7T8G236</accession>
<feature type="coiled-coil region" evidence="10">
    <location>
        <begin position="6"/>
        <end position="33"/>
    </location>
</feature>